<evidence type="ECO:0000313" key="3">
    <source>
        <dbReference type="Proteomes" id="UP000624709"/>
    </source>
</evidence>
<protein>
    <submittedName>
        <fullName evidence="2">Interphotoreceptor retinoid-binding protein</fullName>
    </submittedName>
</protein>
<dbReference type="EMBL" id="BOMS01000026">
    <property type="protein sequence ID" value="GIE66137.1"/>
    <property type="molecule type" value="Genomic_DNA"/>
</dbReference>
<name>A0ABQ4B636_9ACTN</name>
<reference evidence="2 3" key="1">
    <citation type="submission" date="2021-01" db="EMBL/GenBank/DDBJ databases">
        <title>Whole genome shotgun sequence of Actinoplanes palleronii NBRC 14916.</title>
        <authorList>
            <person name="Komaki H."/>
            <person name="Tamura T."/>
        </authorList>
    </citation>
    <scope>NUCLEOTIDE SEQUENCE [LARGE SCALE GENOMIC DNA]</scope>
    <source>
        <strain evidence="2 3">NBRC 14916</strain>
    </source>
</reference>
<evidence type="ECO:0000313" key="2">
    <source>
        <dbReference type="EMBL" id="GIE66137.1"/>
    </source>
</evidence>
<accession>A0ABQ4B636</accession>
<dbReference type="Gene3D" id="3.30.750.44">
    <property type="match status" value="1"/>
</dbReference>
<sequence>MLTQLADLLAERYVFPDLGTRIGKLLTADRYPGELTAAEFADRVTADLQSLNGDKHLRLLHSEEPLRDDIGDEAADLAEMADWAARTGGGIGRVERLDGNIGLIEITPLLFPPSVAGDAIAAAMTLVAGSSALILDVRNCRGGAPDTVTFLCSYLFDPEPRYLNGIYFRADDYTKQHWTLSHLPSPRYGPDRPVAVLTSATTFSGGEELAFDLQEHHRATIVGEVTRGGAHPREAFRLHPHLQATIPIARSVSPLSGTNWEGTGVQPDLPCPAPEALPRALTHLRTRL</sequence>
<dbReference type="Pfam" id="PF11918">
    <property type="entry name" value="Peptidase_S41_N"/>
    <property type="match status" value="1"/>
</dbReference>
<gene>
    <name evidence="2" type="ORF">Apa02nite_022450</name>
</gene>
<dbReference type="CDD" id="cd07563">
    <property type="entry name" value="Peptidase_S41_IRBP"/>
    <property type="match status" value="1"/>
</dbReference>
<feature type="domain" description="Tail specific protease" evidence="1">
    <location>
        <begin position="63"/>
        <end position="272"/>
    </location>
</feature>
<evidence type="ECO:0000259" key="1">
    <source>
        <dbReference type="SMART" id="SM00245"/>
    </source>
</evidence>
<comment type="caution">
    <text evidence="2">The sequence shown here is derived from an EMBL/GenBank/DDBJ whole genome shotgun (WGS) entry which is preliminary data.</text>
</comment>
<organism evidence="2 3">
    <name type="scientific">Actinoplanes palleronii</name>
    <dbReference type="NCBI Taxonomy" id="113570"/>
    <lineage>
        <taxon>Bacteria</taxon>
        <taxon>Bacillati</taxon>
        <taxon>Actinomycetota</taxon>
        <taxon>Actinomycetes</taxon>
        <taxon>Micromonosporales</taxon>
        <taxon>Micromonosporaceae</taxon>
        <taxon>Actinoplanes</taxon>
    </lineage>
</organism>
<dbReference type="SUPFAM" id="SSF52096">
    <property type="entry name" value="ClpP/crotonase"/>
    <property type="match status" value="1"/>
</dbReference>
<dbReference type="PANTHER" id="PTHR11261:SF3">
    <property type="entry name" value="RETINOL-BINDING PROTEIN 3"/>
    <property type="match status" value="1"/>
</dbReference>
<dbReference type="SMART" id="SM00245">
    <property type="entry name" value="TSPc"/>
    <property type="match status" value="1"/>
</dbReference>
<proteinExistence type="predicted"/>
<dbReference type="InterPro" id="IPR029045">
    <property type="entry name" value="ClpP/crotonase-like_dom_sf"/>
</dbReference>
<dbReference type="PANTHER" id="PTHR11261">
    <property type="entry name" value="INTERPHOTORECEPTOR RETINOID-BINDING PROTEIN"/>
    <property type="match status" value="1"/>
</dbReference>
<dbReference type="Proteomes" id="UP000624709">
    <property type="component" value="Unassembled WGS sequence"/>
</dbReference>
<dbReference type="Gene3D" id="3.90.226.10">
    <property type="entry name" value="2-enoyl-CoA Hydratase, Chain A, domain 1"/>
    <property type="match status" value="1"/>
</dbReference>
<dbReference type="Pfam" id="PF03572">
    <property type="entry name" value="Peptidase_S41"/>
    <property type="match status" value="1"/>
</dbReference>
<dbReference type="InterPro" id="IPR005151">
    <property type="entry name" value="Tail-specific_protease"/>
</dbReference>
<keyword evidence="3" id="KW-1185">Reference proteome</keyword>